<dbReference type="InterPro" id="IPR013187">
    <property type="entry name" value="F-box-assoc_dom_typ3"/>
</dbReference>
<organism evidence="3 4">
    <name type="scientific">Solanum verrucosum</name>
    <dbReference type="NCBI Taxonomy" id="315347"/>
    <lineage>
        <taxon>Eukaryota</taxon>
        <taxon>Viridiplantae</taxon>
        <taxon>Streptophyta</taxon>
        <taxon>Embryophyta</taxon>
        <taxon>Tracheophyta</taxon>
        <taxon>Spermatophyta</taxon>
        <taxon>Magnoliopsida</taxon>
        <taxon>eudicotyledons</taxon>
        <taxon>Gunneridae</taxon>
        <taxon>Pentapetalae</taxon>
        <taxon>asterids</taxon>
        <taxon>lamiids</taxon>
        <taxon>Solanales</taxon>
        <taxon>Solanaceae</taxon>
        <taxon>Solanoideae</taxon>
        <taxon>Solaneae</taxon>
        <taxon>Solanum</taxon>
    </lineage>
</organism>
<dbReference type="AlphaFoldDB" id="A0AAF0V5Q2"/>
<feature type="region of interest" description="Disordered" evidence="1">
    <location>
        <begin position="471"/>
        <end position="498"/>
    </location>
</feature>
<evidence type="ECO:0000313" key="4">
    <source>
        <dbReference type="Proteomes" id="UP001234989"/>
    </source>
</evidence>
<name>A0AAF0V5Q2_SOLVR</name>
<dbReference type="Proteomes" id="UP001234989">
    <property type="component" value="Chromosome 12"/>
</dbReference>
<sequence length="824" mass="94165">MLPMGPRQAYNKIHIDHLQLPFRNLNILSHTTGPLMLYFNLLTIRVYNNKLINTFLHTIPPLYFPQVMIHLGGTRMNGISGDMSFRHDPLLDKVNLCPPSVGTCSLNEGTLSCDESDATLVDPIDDQVDFSGKINLCPPSVGINDLNESLDHSTISYFSHVNLEVECLLNDNLLFDDDMTLESVHSEMPYNVGSVATLSGYQLFKNPLWCDDTLSKDGNLFCEDDSTFIGEGSVKMKGDAYVLNVTSSLCVPILHMNCVSLVYKVEGKLGNNLIEVHLCDTFLYYLFAYDDISTFEWSTMILEDKGANRVNKGVLDPCSWISFPFDPGNELNCGICLVMLGQDDKNNLEGFVGAFPYDGKFFLRVYNLLEGNTLDDPYVHDIFLYYLFAYDDSHICLKWALHFGRGLDSRTNPFQEGEDDNNMDSMDRIKALEELDEHKIKKYNVWKGYMLIYWNDVTLLQYYEEQVAGSNEQNDDQDWGVNKQGVGANEKDGGANDQDLCANEQNIVQDEDANEKNDDEDGGELITKILLRFQVKHLLKFKSVSKFWLGLICSPEFVKIHLRRSANDKTFHRVMLAFDSPENNLKDCSVICVSIEEKDAFLWNPSIRKLKKLPSSGTDSFYLYCFGYDKLHNDYKVVAINKIVGDDNSGYNMGMLVNGKLHWAITNKFSIKYCNWVILVVDLVDGRWKEIENPCYGEGTFYSISYLGVLVNALSMICQSTMSQVDVWVMKEYGVKESWTKMFNITIGVYYLFGLSFCMSSEGEFLLKNTSFFMIYNPYDDSKRFPRKSNYDHLEEEQHYIEILVALLQNVLGMQQHHRQHGLQ</sequence>
<proteinExistence type="predicted"/>
<feature type="domain" description="F-box associated beta-propeller type 3" evidence="2">
    <location>
        <begin position="590"/>
        <end position="663"/>
    </location>
</feature>
<dbReference type="Pfam" id="PF08268">
    <property type="entry name" value="FBA_3"/>
    <property type="match status" value="1"/>
</dbReference>
<gene>
    <name evidence="3" type="ORF">MTR67_052162</name>
</gene>
<protein>
    <recommendedName>
        <fullName evidence="2">F-box associated beta-propeller type 3 domain-containing protein</fullName>
    </recommendedName>
</protein>
<dbReference type="InterPro" id="IPR036047">
    <property type="entry name" value="F-box-like_dom_sf"/>
</dbReference>
<dbReference type="PANTHER" id="PTHR31672">
    <property type="entry name" value="BNACNNG10540D PROTEIN"/>
    <property type="match status" value="1"/>
</dbReference>
<dbReference type="SUPFAM" id="SSF81383">
    <property type="entry name" value="F-box domain"/>
    <property type="match status" value="1"/>
</dbReference>
<keyword evidence="4" id="KW-1185">Reference proteome</keyword>
<evidence type="ECO:0000256" key="1">
    <source>
        <dbReference type="SAM" id="MobiDB-lite"/>
    </source>
</evidence>
<dbReference type="EMBL" id="CP133623">
    <property type="protein sequence ID" value="WMV58777.1"/>
    <property type="molecule type" value="Genomic_DNA"/>
</dbReference>
<accession>A0AAF0V5Q2</accession>
<reference evidence="3" key="1">
    <citation type="submission" date="2023-08" db="EMBL/GenBank/DDBJ databases">
        <title>A de novo genome assembly of Solanum verrucosum Schlechtendal, a Mexican diploid species geographically isolated from the other diploid A-genome species in potato relatives.</title>
        <authorList>
            <person name="Hosaka K."/>
        </authorList>
    </citation>
    <scope>NUCLEOTIDE SEQUENCE</scope>
    <source>
        <tissue evidence="3">Young leaves</tissue>
    </source>
</reference>
<dbReference type="InterPro" id="IPR050796">
    <property type="entry name" value="SCF_F-box_component"/>
</dbReference>
<evidence type="ECO:0000259" key="2">
    <source>
        <dbReference type="Pfam" id="PF08268"/>
    </source>
</evidence>
<dbReference type="PANTHER" id="PTHR31672:SF13">
    <property type="entry name" value="F-BOX PROTEIN CPR30-LIKE"/>
    <property type="match status" value="1"/>
</dbReference>
<evidence type="ECO:0000313" key="3">
    <source>
        <dbReference type="EMBL" id="WMV58777.1"/>
    </source>
</evidence>